<dbReference type="Proteomes" id="UP000267606">
    <property type="component" value="Unassembled WGS sequence"/>
</dbReference>
<feature type="compositionally biased region" description="Basic and acidic residues" evidence="1">
    <location>
        <begin position="130"/>
        <end position="140"/>
    </location>
</feature>
<dbReference type="EMBL" id="UZAJ01000831">
    <property type="protein sequence ID" value="VDO30372.1"/>
    <property type="molecule type" value="Genomic_DNA"/>
</dbReference>
<evidence type="ECO:0000313" key="2">
    <source>
        <dbReference type="EMBL" id="VDO30372.1"/>
    </source>
</evidence>
<keyword evidence="3" id="KW-1185">Reference proteome</keyword>
<sequence length="224" mass="26018">MVTTRNRKRAEENDENKSERIESHRNGEQTVEITKEMMPGVSASNEEGELVENENGNEKHKLSNEPSRKGRREDSSSSFRDRKRKRSRSTDSGSDTSRDDSRTRSKRKHSSYKDTKSSKKHSKSEKRRRSSMEKEKRNDNSEILDGTFSKTQLEIETNDLNLEQHITDTVKKEPTARDLEIARLLKEEQEHPDLLDADNDAVWSLKKAQIEKPSRQCPYLDTID</sequence>
<gene>
    <name evidence="2" type="ORF">OFLC_LOCUS1667</name>
</gene>
<proteinExistence type="predicted"/>
<reference evidence="2 3" key="2">
    <citation type="submission" date="2018-11" db="EMBL/GenBank/DDBJ databases">
        <authorList>
            <consortium name="Pathogen Informatics"/>
        </authorList>
    </citation>
    <scope>NUCLEOTIDE SEQUENCE [LARGE SCALE GENOMIC DNA]</scope>
</reference>
<evidence type="ECO:0000313" key="4">
    <source>
        <dbReference type="WBParaSite" id="OFLC_0000166401-mRNA-1"/>
    </source>
</evidence>
<dbReference type="WBParaSite" id="OFLC_0000166401-mRNA-1">
    <property type="protein sequence ID" value="OFLC_0000166401-mRNA-1"/>
    <property type="gene ID" value="OFLC_0000166401"/>
</dbReference>
<evidence type="ECO:0000256" key="1">
    <source>
        <dbReference type="SAM" id="MobiDB-lite"/>
    </source>
</evidence>
<dbReference type="STRING" id="387005.A0A183H2F5"/>
<accession>A0A183H2F5</accession>
<protein>
    <submittedName>
        <fullName evidence="2 4">Uncharacterized protein</fullName>
    </submittedName>
</protein>
<feature type="region of interest" description="Disordered" evidence="1">
    <location>
        <begin position="1"/>
        <end position="150"/>
    </location>
</feature>
<reference evidence="4" key="1">
    <citation type="submission" date="2016-06" db="UniProtKB">
        <authorList>
            <consortium name="WormBaseParasite"/>
        </authorList>
    </citation>
    <scope>IDENTIFICATION</scope>
</reference>
<name>A0A183H2F5_9BILA</name>
<feature type="compositionally biased region" description="Basic and acidic residues" evidence="1">
    <location>
        <begin position="56"/>
        <end position="75"/>
    </location>
</feature>
<organism evidence="4">
    <name type="scientific">Onchocerca flexuosa</name>
    <dbReference type="NCBI Taxonomy" id="387005"/>
    <lineage>
        <taxon>Eukaryota</taxon>
        <taxon>Metazoa</taxon>
        <taxon>Ecdysozoa</taxon>
        <taxon>Nematoda</taxon>
        <taxon>Chromadorea</taxon>
        <taxon>Rhabditida</taxon>
        <taxon>Spirurina</taxon>
        <taxon>Spiruromorpha</taxon>
        <taxon>Filarioidea</taxon>
        <taxon>Onchocercidae</taxon>
        <taxon>Onchocerca</taxon>
    </lineage>
</organism>
<dbReference type="AlphaFoldDB" id="A0A183H2F5"/>
<feature type="compositionally biased region" description="Basic residues" evidence="1">
    <location>
        <begin position="118"/>
        <end position="129"/>
    </location>
</feature>
<feature type="compositionally biased region" description="Basic and acidic residues" evidence="1">
    <location>
        <begin position="9"/>
        <end position="27"/>
    </location>
</feature>
<evidence type="ECO:0000313" key="3">
    <source>
        <dbReference type="Proteomes" id="UP000267606"/>
    </source>
</evidence>